<dbReference type="EMBL" id="AQGS01000089">
    <property type="protein sequence ID" value="EPS43132.1"/>
    <property type="molecule type" value="Genomic_DNA"/>
</dbReference>
<dbReference type="PANTHER" id="PTHR35759">
    <property type="entry name" value="BNAA09G03860D PROTEIN"/>
    <property type="match status" value="1"/>
</dbReference>
<dbReference type="HOGENOM" id="CLU_1053838_0_0_1"/>
<feature type="chain" id="PRO_5004561924" description="Peptidase A1 domain-containing protein" evidence="1">
    <location>
        <begin position="18"/>
        <end position="271"/>
    </location>
</feature>
<evidence type="ECO:0000256" key="1">
    <source>
        <dbReference type="SAM" id="SignalP"/>
    </source>
</evidence>
<evidence type="ECO:0000313" key="2">
    <source>
        <dbReference type="EMBL" id="EPS43132.1"/>
    </source>
</evidence>
<dbReference type="eggNOG" id="ENOG502QQRP">
    <property type="taxonomic scope" value="Eukaryota"/>
</dbReference>
<keyword evidence="3" id="KW-1185">Reference proteome</keyword>
<comment type="caution">
    <text evidence="2">The sequence shown here is derived from an EMBL/GenBank/DDBJ whole genome shotgun (WGS) entry which is preliminary data.</text>
</comment>
<dbReference type="OrthoDB" id="407127at2759"/>
<proteinExistence type="predicted"/>
<evidence type="ECO:0000313" key="3">
    <source>
        <dbReference type="Proteomes" id="UP000015100"/>
    </source>
</evidence>
<organism evidence="2 3">
    <name type="scientific">Dactylellina haptotyla (strain CBS 200.50)</name>
    <name type="common">Nematode-trapping fungus</name>
    <name type="synonym">Monacrosporium haptotylum</name>
    <dbReference type="NCBI Taxonomy" id="1284197"/>
    <lineage>
        <taxon>Eukaryota</taxon>
        <taxon>Fungi</taxon>
        <taxon>Dikarya</taxon>
        <taxon>Ascomycota</taxon>
        <taxon>Pezizomycotina</taxon>
        <taxon>Orbiliomycetes</taxon>
        <taxon>Orbiliales</taxon>
        <taxon>Orbiliaceae</taxon>
        <taxon>Dactylellina</taxon>
    </lineage>
</organism>
<protein>
    <recommendedName>
        <fullName evidence="4">Peptidase A1 domain-containing protein</fullName>
    </recommendedName>
</protein>
<evidence type="ECO:0008006" key="4">
    <source>
        <dbReference type="Google" id="ProtNLM"/>
    </source>
</evidence>
<reference evidence="3" key="2">
    <citation type="submission" date="2013-04" db="EMBL/GenBank/DDBJ databases">
        <title>Genomic mechanisms accounting for the adaptation to parasitism in nematode-trapping fungi.</title>
        <authorList>
            <person name="Ahren D.G."/>
        </authorList>
    </citation>
    <scope>NUCLEOTIDE SEQUENCE [LARGE SCALE GENOMIC DNA]</scope>
    <source>
        <strain evidence="3">CBS 200.50</strain>
    </source>
</reference>
<feature type="signal peptide" evidence="1">
    <location>
        <begin position="1"/>
        <end position="17"/>
    </location>
</feature>
<dbReference type="Proteomes" id="UP000015100">
    <property type="component" value="Unassembled WGS sequence"/>
</dbReference>
<keyword evidence="1" id="KW-0732">Signal</keyword>
<dbReference type="PANTHER" id="PTHR35759:SF1">
    <property type="entry name" value="OS07G0673000 PROTEIN"/>
    <property type="match status" value="1"/>
</dbReference>
<gene>
    <name evidence="2" type="ORF">H072_2898</name>
</gene>
<dbReference type="AlphaFoldDB" id="S8C600"/>
<name>S8C600_DACHA</name>
<sequence length="271" mass="29805">MRPFAVILVALVAAVAASPVRGPTRPRNTASASAGAYPGDAFLRALDKTSAPKFAVKIGLGAPSATTRRHLSQFRDAALAENINVTQPVDFLDETRQFKYPSFDHNKCQLSKDGNGVVPFVASTTLGTYFENIFQMIPTWTKGAIKLSRFDLFHGHLFANPATKSAGVVFHAKEYPADNTADFPYDLGFCQVDSNLNFVEKVMRKRNLVWTMDSSDKISLWWIDMGVKTGDQAVDGVLGGEPFYTLFEDTLGHVIADFYYLEGSELGISLY</sequence>
<accession>S8C600</accession>
<dbReference type="OMA" id="HAPKFAT"/>
<reference evidence="2 3" key="1">
    <citation type="journal article" date="2013" name="PLoS Genet.">
        <title>Genomic mechanisms accounting for the adaptation to parasitism in nematode-trapping fungi.</title>
        <authorList>
            <person name="Meerupati T."/>
            <person name="Andersson K.M."/>
            <person name="Friman E."/>
            <person name="Kumar D."/>
            <person name="Tunlid A."/>
            <person name="Ahren D."/>
        </authorList>
    </citation>
    <scope>NUCLEOTIDE SEQUENCE [LARGE SCALE GENOMIC DNA]</scope>
    <source>
        <strain evidence="2 3">CBS 200.50</strain>
    </source>
</reference>